<dbReference type="OrthoDB" id="9815791at2"/>
<dbReference type="PROSITE" id="PS00913">
    <property type="entry name" value="ADH_IRON_1"/>
    <property type="match status" value="1"/>
</dbReference>
<dbReference type="GO" id="GO:0004022">
    <property type="term" value="F:alcohol dehydrogenase (NAD+) activity"/>
    <property type="evidence" value="ECO:0007669"/>
    <property type="project" value="UniProtKB-ARBA"/>
</dbReference>
<evidence type="ECO:0000313" key="6">
    <source>
        <dbReference type="EMBL" id="ARI78621.1"/>
    </source>
</evidence>
<gene>
    <name evidence="6" type="ORF">HM131_18020</name>
</gene>
<comment type="similarity">
    <text evidence="1">Belongs to the iron-containing alcohol dehydrogenase family.</text>
</comment>
<dbReference type="Gene3D" id="1.20.1090.10">
    <property type="entry name" value="Dehydroquinate synthase-like - alpha domain"/>
    <property type="match status" value="1"/>
</dbReference>
<keyword evidence="3" id="KW-0520">NAD</keyword>
<dbReference type="Pfam" id="PF25137">
    <property type="entry name" value="ADH_Fe_C"/>
    <property type="match status" value="1"/>
</dbReference>
<evidence type="ECO:0000313" key="7">
    <source>
        <dbReference type="Proteomes" id="UP000192527"/>
    </source>
</evidence>
<dbReference type="Gene3D" id="3.40.50.1970">
    <property type="match status" value="1"/>
</dbReference>
<dbReference type="AlphaFoldDB" id="A0A1W5ZZF1"/>
<dbReference type="InterPro" id="IPR039697">
    <property type="entry name" value="Alcohol_dehydrogenase_Fe"/>
</dbReference>
<evidence type="ECO:0000256" key="3">
    <source>
        <dbReference type="ARBA" id="ARBA00023027"/>
    </source>
</evidence>
<dbReference type="KEGG" id="hmn:HM131_18020"/>
<feature type="domain" description="Alcohol dehydrogenase iron-type/glycerol dehydrogenase GldA" evidence="4">
    <location>
        <begin position="7"/>
        <end position="176"/>
    </location>
</feature>
<dbReference type="EMBL" id="CP020772">
    <property type="protein sequence ID" value="ARI78621.1"/>
    <property type="molecule type" value="Genomic_DNA"/>
</dbReference>
<proteinExistence type="inferred from homology"/>
<dbReference type="CDD" id="cd08551">
    <property type="entry name" value="Fe-ADH"/>
    <property type="match status" value="1"/>
</dbReference>
<evidence type="ECO:0000256" key="1">
    <source>
        <dbReference type="ARBA" id="ARBA00007358"/>
    </source>
</evidence>
<dbReference type="InterPro" id="IPR001670">
    <property type="entry name" value="ADH_Fe/GldA"/>
</dbReference>
<dbReference type="GO" id="GO:0046872">
    <property type="term" value="F:metal ion binding"/>
    <property type="evidence" value="ECO:0007669"/>
    <property type="project" value="InterPro"/>
</dbReference>
<accession>A0A1W5ZZF1</accession>
<feature type="domain" description="Fe-containing alcohol dehydrogenase-like C-terminal" evidence="5">
    <location>
        <begin position="187"/>
        <end position="382"/>
    </location>
</feature>
<protein>
    <submittedName>
        <fullName evidence="6">Alcohol dehydrogenase</fullName>
    </submittedName>
</protein>
<dbReference type="FunFam" id="1.20.1090.10:FF:000001">
    <property type="entry name" value="Aldehyde-alcohol dehydrogenase"/>
    <property type="match status" value="1"/>
</dbReference>
<dbReference type="SUPFAM" id="SSF56796">
    <property type="entry name" value="Dehydroquinate synthase-like"/>
    <property type="match status" value="1"/>
</dbReference>
<reference evidence="6 7" key="1">
    <citation type="submission" date="2017-04" db="EMBL/GenBank/DDBJ databases">
        <title>The whole genome sequencing and assembly of Halobacillus mangrovi strain.</title>
        <authorList>
            <person name="Lee S.-J."/>
            <person name="Park M.-K."/>
            <person name="Kim J.-Y."/>
            <person name="Lee Y.-J."/>
            <person name="Yi H."/>
            <person name="Bahn Y.-S."/>
            <person name="Kim J.F."/>
            <person name="Lee D.-W."/>
        </authorList>
    </citation>
    <scope>NUCLEOTIDE SEQUENCE [LARGE SCALE GENOMIC DNA]</scope>
    <source>
        <strain evidence="6 7">KTB 131</strain>
    </source>
</reference>
<keyword evidence="2" id="KW-0560">Oxidoreductase</keyword>
<keyword evidence="7" id="KW-1185">Reference proteome</keyword>
<dbReference type="PANTHER" id="PTHR11496:SF102">
    <property type="entry name" value="ALCOHOL DEHYDROGENASE 4"/>
    <property type="match status" value="1"/>
</dbReference>
<organism evidence="6 7">
    <name type="scientific">Halobacillus mangrovi</name>
    <dbReference type="NCBI Taxonomy" id="402384"/>
    <lineage>
        <taxon>Bacteria</taxon>
        <taxon>Bacillati</taxon>
        <taxon>Bacillota</taxon>
        <taxon>Bacilli</taxon>
        <taxon>Bacillales</taxon>
        <taxon>Bacillaceae</taxon>
        <taxon>Halobacillus</taxon>
    </lineage>
</organism>
<evidence type="ECO:0000259" key="4">
    <source>
        <dbReference type="Pfam" id="PF00465"/>
    </source>
</evidence>
<evidence type="ECO:0000259" key="5">
    <source>
        <dbReference type="Pfam" id="PF25137"/>
    </source>
</evidence>
<dbReference type="Proteomes" id="UP000192527">
    <property type="component" value="Chromosome"/>
</dbReference>
<dbReference type="RefSeq" id="WP_085031080.1">
    <property type="nucleotide sequence ID" value="NZ_CP020772.1"/>
</dbReference>
<evidence type="ECO:0000256" key="2">
    <source>
        <dbReference type="ARBA" id="ARBA00023002"/>
    </source>
</evidence>
<dbReference type="InterPro" id="IPR056798">
    <property type="entry name" value="ADH_Fe_C"/>
</dbReference>
<dbReference type="FunFam" id="3.40.50.1970:FF:000003">
    <property type="entry name" value="Alcohol dehydrogenase, iron-containing"/>
    <property type="match status" value="1"/>
</dbReference>
<dbReference type="Pfam" id="PF00465">
    <property type="entry name" value="Fe-ADH"/>
    <property type="match status" value="1"/>
</dbReference>
<name>A0A1W5ZZF1_9BACI</name>
<sequence>MYQFVSPKKVYYGEGSLSRLQDVLQELKVHRVFVVADPALKDLQVIDPIIHILEGEGVEVTISTDVVPEPSLNVGNQMVEQARESQAELVVGVGGGSALDLAKAAAVFIDNKGGVEDFLNLSGQQKFESRGVPKVLIPTTSGTGAEVTDISVFSLEDTKDVMTHPYLLADYAIIDPVMTYTLPPNVTASSGMDALTHAIEAYTSKHATPLTDSLALEAIGRISRNIRSAVWNDRDYKAREQMALGSMQAGLSFYNAGVAGVHALAYPLGGLHKVPHGESNAVLLPFVYDSIFPACLDKMAGIGKALGVPVEGKTNRQVAQSVVRYLLELVEDVGLPTTLSVYDIEEKDMERLVDNGLQQTRLLKRSPKPLSETAVRQIYFNALRGELTHS</sequence>
<dbReference type="InterPro" id="IPR018211">
    <property type="entry name" value="ADH_Fe_CS"/>
</dbReference>
<dbReference type="STRING" id="402384.HM131_18020"/>
<dbReference type="PANTHER" id="PTHR11496">
    <property type="entry name" value="ALCOHOL DEHYDROGENASE"/>
    <property type="match status" value="1"/>
</dbReference>